<evidence type="ECO:0000313" key="2">
    <source>
        <dbReference type="Proteomes" id="UP000824219"/>
    </source>
</evidence>
<keyword evidence="2" id="KW-1185">Reference proteome</keyword>
<name>A0A9D3SIS8_9TELE</name>
<reference evidence="1 2" key="1">
    <citation type="submission" date="2021-06" db="EMBL/GenBank/DDBJ databases">
        <title>Chromosome-level genome assembly of the red-tail catfish (Hemibagrus wyckioides).</title>
        <authorList>
            <person name="Shao F."/>
        </authorList>
    </citation>
    <scope>NUCLEOTIDE SEQUENCE [LARGE SCALE GENOMIC DNA]</scope>
    <source>
        <strain evidence="1">EC202008001</strain>
        <tissue evidence="1">Blood</tissue>
    </source>
</reference>
<proteinExistence type="predicted"/>
<protein>
    <submittedName>
        <fullName evidence="1">Uncharacterized protein</fullName>
    </submittedName>
</protein>
<dbReference type="AlphaFoldDB" id="A0A9D3SIS8"/>
<organism evidence="1 2">
    <name type="scientific">Hemibagrus wyckioides</name>
    <dbReference type="NCBI Taxonomy" id="337641"/>
    <lineage>
        <taxon>Eukaryota</taxon>
        <taxon>Metazoa</taxon>
        <taxon>Chordata</taxon>
        <taxon>Craniata</taxon>
        <taxon>Vertebrata</taxon>
        <taxon>Euteleostomi</taxon>
        <taxon>Actinopterygii</taxon>
        <taxon>Neopterygii</taxon>
        <taxon>Teleostei</taxon>
        <taxon>Ostariophysi</taxon>
        <taxon>Siluriformes</taxon>
        <taxon>Bagridae</taxon>
        <taxon>Hemibagrus</taxon>
    </lineage>
</organism>
<gene>
    <name evidence="1" type="ORF">KOW79_010597</name>
</gene>
<dbReference type="EMBL" id="JAHKSW010000012">
    <property type="protein sequence ID" value="KAG7325672.1"/>
    <property type="molecule type" value="Genomic_DNA"/>
</dbReference>
<comment type="caution">
    <text evidence="1">The sequence shown here is derived from an EMBL/GenBank/DDBJ whole genome shotgun (WGS) entry which is preliminary data.</text>
</comment>
<accession>A0A9D3SIS8</accession>
<sequence length="66" mass="7676">MLQLCAHDLLVSDMPRKARARLPRCGGRIQAKSLKYLDEERREERSSEHRSSTARNIPEIVSRIML</sequence>
<evidence type="ECO:0000313" key="1">
    <source>
        <dbReference type="EMBL" id="KAG7325672.1"/>
    </source>
</evidence>
<dbReference type="Proteomes" id="UP000824219">
    <property type="component" value="Linkage Group LG12"/>
</dbReference>